<feature type="domain" description="GP-PDE" evidence="1">
    <location>
        <begin position="14"/>
        <end position="251"/>
    </location>
</feature>
<evidence type="ECO:0000313" key="2">
    <source>
        <dbReference type="EMBL" id="SEE95512.1"/>
    </source>
</evidence>
<dbReference type="InterPro" id="IPR030395">
    <property type="entry name" value="GP_PDE_dom"/>
</dbReference>
<gene>
    <name evidence="2" type="ORF">SAMN04489740_3312</name>
</gene>
<accession>A0A1H5N1P6</accession>
<evidence type="ECO:0000259" key="1">
    <source>
        <dbReference type="PROSITE" id="PS51704"/>
    </source>
</evidence>
<dbReference type="PANTHER" id="PTHR46211">
    <property type="entry name" value="GLYCEROPHOSPHORYL DIESTER PHOSPHODIESTERASE"/>
    <property type="match status" value="1"/>
</dbReference>
<dbReference type="Proteomes" id="UP000182725">
    <property type="component" value="Unassembled WGS sequence"/>
</dbReference>
<dbReference type="RefSeq" id="WP_074712479.1">
    <property type="nucleotide sequence ID" value="NZ_FNTV01000001.1"/>
</dbReference>
<dbReference type="Pfam" id="PF03009">
    <property type="entry name" value="GDPD"/>
    <property type="match status" value="1"/>
</dbReference>
<dbReference type="GO" id="GO:0008081">
    <property type="term" value="F:phosphoric diester hydrolase activity"/>
    <property type="evidence" value="ECO:0007669"/>
    <property type="project" value="InterPro"/>
</dbReference>
<name>A0A1H5N1P6_9MICC</name>
<dbReference type="InterPro" id="IPR017946">
    <property type="entry name" value="PLC-like_Pdiesterase_TIM-brl"/>
</dbReference>
<organism evidence="2 3">
    <name type="scientific">Arthrobacter alpinus</name>
    <dbReference type="NCBI Taxonomy" id="656366"/>
    <lineage>
        <taxon>Bacteria</taxon>
        <taxon>Bacillati</taxon>
        <taxon>Actinomycetota</taxon>
        <taxon>Actinomycetes</taxon>
        <taxon>Micrococcales</taxon>
        <taxon>Micrococcaceae</taxon>
        <taxon>Arthrobacter</taxon>
    </lineage>
</organism>
<dbReference type="PROSITE" id="PS51704">
    <property type="entry name" value="GP_PDE"/>
    <property type="match status" value="1"/>
</dbReference>
<proteinExistence type="predicted"/>
<dbReference type="Gene3D" id="3.20.20.190">
    <property type="entry name" value="Phosphatidylinositol (PI) phosphodiesterase"/>
    <property type="match status" value="1"/>
</dbReference>
<dbReference type="SUPFAM" id="SSF51695">
    <property type="entry name" value="PLC-like phosphodiesterases"/>
    <property type="match status" value="1"/>
</dbReference>
<dbReference type="AlphaFoldDB" id="A0A1H5N1P6"/>
<dbReference type="CDD" id="cd08561">
    <property type="entry name" value="GDPD_cytoplasmic_ScUgpQ2_like"/>
    <property type="match status" value="1"/>
</dbReference>
<dbReference type="EMBL" id="FNTV01000001">
    <property type="protein sequence ID" value="SEE95512.1"/>
    <property type="molecule type" value="Genomic_DNA"/>
</dbReference>
<dbReference type="PANTHER" id="PTHR46211:SF14">
    <property type="entry name" value="GLYCEROPHOSPHODIESTER PHOSPHODIESTERASE"/>
    <property type="match status" value="1"/>
</dbReference>
<sequence>MTKTVKPYLASQNPLAIAHRGYSREGLENSLKAFRAALELGYHYVETDINSTADGVAVVFHDSTLDRTTDQKGSISELPWSKVSTARIGGTEPIATLDEFFAALPTARFNIDVKDAGSVAPLVSAIERYSLHDRVCIASFSDRRRRKVLAGLTRPAASSPGKRLLMAYFFLEAWLPKAMLRALMRRVDVLQIPRSFKKLELVTEAKVRRAHGLGLKVHVWTIDDPARMHELFDLGVDGIMTDRSDLLAEVMRQRGYWT</sequence>
<protein>
    <submittedName>
        <fullName evidence="2">Glycerophosphoryl diester phosphodiesterase</fullName>
    </submittedName>
</protein>
<evidence type="ECO:0000313" key="3">
    <source>
        <dbReference type="Proteomes" id="UP000182725"/>
    </source>
</evidence>
<reference evidence="2 3" key="1">
    <citation type="submission" date="2016-10" db="EMBL/GenBank/DDBJ databases">
        <authorList>
            <person name="de Groot N.N."/>
        </authorList>
    </citation>
    <scope>NUCLEOTIDE SEQUENCE [LARGE SCALE GENOMIC DNA]</scope>
    <source>
        <strain evidence="2 3">DSM 22274</strain>
    </source>
</reference>
<dbReference type="GO" id="GO:0006629">
    <property type="term" value="P:lipid metabolic process"/>
    <property type="evidence" value="ECO:0007669"/>
    <property type="project" value="InterPro"/>
</dbReference>